<name>A0A9D4Q842_RHISA</name>
<keyword evidence="1" id="KW-0812">Transmembrane</keyword>
<evidence type="ECO:0000313" key="2">
    <source>
        <dbReference type="EMBL" id="KAH7969574.1"/>
    </source>
</evidence>
<feature type="transmembrane region" description="Helical" evidence="1">
    <location>
        <begin position="26"/>
        <end position="48"/>
    </location>
</feature>
<dbReference type="Proteomes" id="UP000821837">
    <property type="component" value="Unassembled WGS sequence"/>
</dbReference>
<reference evidence="2" key="1">
    <citation type="journal article" date="2020" name="Cell">
        <title>Large-Scale Comparative Analyses of Tick Genomes Elucidate Their Genetic Diversity and Vector Capacities.</title>
        <authorList>
            <consortium name="Tick Genome and Microbiome Consortium (TIGMIC)"/>
            <person name="Jia N."/>
            <person name="Wang J."/>
            <person name="Shi W."/>
            <person name="Du L."/>
            <person name="Sun Y."/>
            <person name="Zhan W."/>
            <person name="Jiang J.F."/>
            <person name="Wang Q."/>
            <person name="Zhang B."/>
            <person name="Ji P."/>
            <person name="Bell-Sakyi L."/>
            <person name="Cui X.M."/>
            <person name="Yuan T.T."/>
            <person name="Jiang B.G."/>
            <person name="Yang W.F."/>
            <person name="Lam T.T."/>
            <person name="Chang Q.C."/>
            <person name="Ding S.J."/>
            <person name="Wang X.J."/>
            <person name="Zhu J.G."/>
            <person name="Ruan X.D."/>
            <person name="Zhao L."/>
            <person name="Wei J.T."/>
            <person name="Ye R.Z."/>
            <person name="Que T.C."/>
            <person name="Du C.H."/>
            <person name="Zhou Y.H."/>
            <person name="Cheng J.X."/>
            <person name="Dai P.F."/>
            <person name="Guo W.B."/>
            <person name="Han X.H."/>
            <person name="Huang E.J."/>
            <person name="Li L.F."/>
            <person name="Wei W."/>
            <person name="Gao Y.C."/>
            <person name="Liu J.Z."/>
            <person name="Shao H.Z."/>
            <person name="Wang X."/>
            <person name="Wang C.C."/>
            <person name="Yang T.C."/>
            <person name="Huo Q.B."/>
            <person name="Li W."/>
            <person name="Chen H.Y."/>
            <person name="Chen S.E."/>
            <person name="Zhou L.G."/>
            <person name="Ni X.B."/>
            <person name="Tian J.H."/>
            <person name="Sheng Y."/>
            <person name="Liu T."/>
            <person name="Pan Y.S."/>
            <person name="Xia L.Y."/>
            <person name="Li J."/>
            <person name="Zhao F."/>
            <person name="Cao W.C."/>
        </authorList>
    </citation>
    <scope>NUCLEOTIDE SEQUENCE</scope>
    <source>
        <strain evidence="2">Rsan-2018</strain>
    </source>
</reference>
<organism evidence="2 3">
    <name type="scientific">Rhipicephalus sanguineus</name>
    <name type="common">Brown dog tick</name>
    <name type="synonym">Ixodes sanguineus</name>
    <dbReference type="NCBI Taxonomy" id="34632"/>
    <lineage>
        <taxon>Eukaryota</taxon>
        <taxon>Metazoa</taxon>
        <taxon>Ecdysozoa</taxon>
        <taxon>Arthropoda</taxon>
        <taxon>Chelicerata</taxon>
        <taxon>Arachnida</taxon>
        <taxon>Acari</taxon>
        <taxon>Parasitiformes</taxon>
        <taxon>Ixodida</taxon>
        <taxon>Ixodoidea</taxon>
        <taxon>Ixodidae</taxon>
        <taxon>Rhipicephalinae</taxon>
        <taxon>Rhipicephalus</taxon>
        <taxon>Rhipicephalus</taxon>
    </lineage>
</organism>
<comment type="caution">
    <text evidence="2">The sequence shown here is derived from an EMBL/GenBank/DDBJ whole genome shotgun (WGS) entry which is preliminary data.</text>
</comment>
<feature type="transmembrane region" description="Helical" evidence="1">
    <location>
        <begin position="54"/>
        <end position="76"/>
    </location>
</feature>
<evidence type="ECO:0000313" key="3">
    <source>
        <dbReference type="Proteomes" id="UP000821837"/>
    </source>
</evidence>
<dbReference type="EMBL" id="JABSTV010001248">
    <property type="protein sequence ID" value="KAH7969574.1"/>
    <property type="molecule type" value="Genomic_DNA"/>
</dbReference>
<protein>
    <submittedName>
        <fullName evidence="2">Uncharacterized protein</fullName>
    </submittedName>
</protein>
<keyword evidence="3" id="KW-1185">Reference proteome</keyword>
<keyword evidence="1" id="KW-0472">Membrane</keyword>
<feature type="transmembrane region" description="Helical" evidence="1">
    <location>
        <begin position="109"/>
        <end position="133"/>
    </location>
</feature>
<gene>
    <name evidence="2" type="ORF">HPB52_019766</name>
</gene>
<evidence type="ECO:0000256" key="1">
    <source>
        <dbReference type="SAM" id="Phobius"/>
    </source>
</evidence>
<keyword evidence="1" id="KW-1133">Transmembrane helix</keyword>
<feature type="transmembrane region" description="Helical" evidence="1">
    <location>
        <begin position="153"/>
        <end position="175"/>
    </location>
</feature>
<dbReference type="AlphaFoldDB" id="A0A9D4Q842"/>
<accession>A0A9D4Q842</accession>
<reference evidence="2" key="2">
    <citation type="submission" date="2021-09" db="EMBL/GenBank/DDBJ databases">
        <authorList>
            <person name="Jia N."/>
            <person name="Wang J."/>
            <person name="Shi W."/>
            <person name="Du L."/>
            <person name="Sun Y."/>
            <person name="Zhan W."/>
            <person name="Jiang J."/>
            <person name="Wang Q."/>
            <person name="Zhang B."/>
            <person name="Ji P."/>
            <person name="Sakyi L.B."/>
            <person name="Cui X."/>
            <person name="Yuan T."/>
            <person name="Jiang B."/>
            <person name="Yang W."/>
            <person name="Lam T.T.-Y."/>
            <person name="Chang Q."/>
            <person name="Ding S."/>
            <person name="Wang X."/>
            <person name="Zhu J."/>
            <person name="Ruan X."/>
            <person name="Zhao L."/>
            <person name="Wei J."/>
            <person name="Que T."/>
            <person name="Du C."/>
            <person name="Cheng J."/>
            <person name="Dai P."/>
            <person name="Han X."/>
            <person name="Huang E."/>
            <person name="Gao Y."/>
            <person name="Liu J."/>
            <person name="Shao H."/>
            <person name="Ye R."/>
            <person name="Li L."/>
            <person name="Wei W."/>
            <person name="Wang X."/>
            <person name="Wang C."/>
            <person name="Huo Q."/>
            <person name="Li W."/>
            <person name="Guo W."/>
            <person name="Chen H."/>
            <person name="Chen S."/>
            <person name="Zhou L."/>
            <person name="Zhou L."/>
            <person name="Ni X."/>
            <person name="Tian J."/>
            <person name="Zhou Y."/>
            <person name="Sheng Y."/>
            <person name="Liu T."/>
            <person name="Pan Y."/>
            <person name="Xia L."/>
            <person name="Li J."/>
            <person name="Zhao F."/>
            <person name="Cao W."/>
        </authorList>
    </citation>
    <scope>NUCLEOTIDE SEQUENCE</scope>
    <source>
        <strain evidence="2">Rsan-2018</strain>
        <tissue evidence="2">Larvae</tissue>
    </source>
</reference>
<sequence>MVKDRQVPPTHTGLALRHQLHHGSSIVGVILICVSQGLSRTSLALSVFAKQPGYLIISLVAGVILYWPSAFIAVVLDGLEGRCLRLAQRPAPSSSLDKFWVAFRMPLEWWLSFAAPSCVLLDSILVNNLLFAITENTGLFIATLQHLHPLFPGPTLIGLFFAVLEVSGIVLNDLLGNFRVF</sequence>
<proteinExistence type="predicted"/>